<dbReference type="AlphaFoldDB" id="A0A1V0M6F0"/>
<name>A0A1V0M6F0_PSEAI</name>
<evidence type="ECO:0000313" key="2">
    <source>
        <dbReference type="EMBL" id="ARD70479.1"/>
    </source>
</evidence>
<feature type="compositionally biased region" description="Basic and acidic residues" evidence="1">
    <location>
        <begin position="1"/>
        <end position="12"/>
    </location>
</feature>
<dbReference type="EMBL" id="KY494864">
    <property type="protein sequence ID" value="ARD70479.1"/>
    <property type="molecule type" value="Genomic_DNA"/>
</dbReference>
<geneLocation type="plasmid" evidence="2">
    <name>pJB37</name>
</geneLocation>
<accession>A0A1V0M6F0</accession>
<reference evidence="2" key="1">
    <citation type="submission" date="2017-01" db="EMBL/GenBank/DDBJ databases">
        <title>Complete nucleotide sequence of an IncP-2 blaVIM-2-harboring megaplasmid from Pseudomonas aeruginosa.</title>
        <authorList>
            <person name="Botelho J."/>
            <person name="Grosso F."/>
            <person name="Mabrouk A."/>
            <person name="Peixe L."/>
        </authorList>
    </citation>
    <scope>NUCLEOTIDE SEQUENCE</scope>
    <source>
        <strain evidence="2">FFUP_PS_37</strain>
        <plasmid evidence="2">pJB37</plasmid>
    </source>
</reference>
<organism evidence="2">
    <name type="scientific">Pseudomonas aeruginosa</name>
    <dbReference type="NCBI Taxonomy" id="287"/>
    <lineage>
        <taxon>Bacteria</taxon>
        <taxon>Pseudomonadati</taxon>
        <taxon>Pseudomonadota</taxon>
        <taxon>Gammaproteobacteria</taxon>
        <taxon>Pseudomonadales</taxon>
        <taxon>Pseudomonadaceae</taxon>
        <taxon>Pseudomonas</taxon>
    </lineage>
</organism>
<keyword evidence="2" id="KW-0614">Plasmid</keyword>
<protein>
    <submittedName>
        <fullName evidence="2">Uncharacterized protein</fullName>
    </submittedName>
</protein>
<sequence>MARTDQIEDGLKSNHSRRTPTVHHAPETASLTAMTESQVLAWIDEQTCYSDLHKPTPSNLLYFARTRGNANLTDIDERRWVLSHTPAGYELKCLD</sequence>
<evidence type="ECO:0000256" key="1">
    <source>
        <dbReference type="SAM" id="MobiDB-lite"/>
    </source>
</evidence>
<proteinExistence type="predicted"/>
<feature type="region of interest" description="Disordered" evidence="1">
    <location>
        <begin position="1"/>
        <end position="30"/>
    </location>
</feature>